<feature type="compositionally biased region" description="Basic and acidic residues" evidence="1">
    <location>
        <begin position="343"/>
        <end position="354"/>
    </location>
</feature>
<dbReference type="CDD" id="cd06093">
    <property type="entry name" value="PX_domain"/>
    <property type="match status" value="1"/>
</dbReference>
<sequence length="391" mass="43739">MRDSGAITRMTFGDMNATDDTGKPIKIWLLSSKDVNGKTHFRVAGRLFSQTNQTWEVYKRYSDFLTLHRQLIKFFKDSDYMCPGCHNYLHSLEVFEFPKKHIFASKTPVVINYRLKALRSFLNTLSFWAFSDAPKCPTCGGCPFELVCNFLLDNAEAITGSDIVTIRSKMVLSTFTGLTKTATALKSDSTKSANGRSIPTQEKSHKPRRVDQTSDVYDHFDDCLQKPSSKPKQRGYNYSAQVNDSTPVRQDTRTARSSKESDSSSLHGTFHFYNDDTSLTHGQQPANDSSFASNTTPHNKRGILKNGSAPNTAKSAMPKYNSSGDENSLYGSTAQPDSQSHNSAEHNSKNRADTYSKTMNKQFAHYNSAPVQSRHSKSGEGLWQPWELANA</sequence>
<dbReference type="EMBL" id="FR824057">
    <property type="protein sequence ID" value="CCA15492.1"/>
    <property type="molecule type" value="Genomic_DNA"/>
</dbReference>
<feature type="compositionally biased region" description="Polar residues" evidence="1">
    <location>
        <begin position="186"/>
        <end position="201"/>
    </location>
</feature>
<dbReference type="HOGENOM" id="CLU_047494_0_0_1"/>
<evidence type="ECO:0000313" key="3">
    <source>
        <dbReference type="EMBL" id="CCA15492.1"/>
    </source>
</evidence>
<gene>
    <name evidence="3" type="primary">AlNc14C12G1430</name>
    <name evidence="3" type="ORF">ALNC14_016350</name>
</gene>
<dbReference type="SUPFAM" id="SSF64268">
    <property type="entry name" value="PX domain"/>
    <property type="match status" value="1"/>
</dbReference>
<protein>
    <submittedName>
        <fullName evidence="3">Uncharacterized protein AlNc14C12G1430</fullName>
    </submittedName>
</protein>
<feature type="compositionally biased region" description="Polar residues" evidence="1">
    <location>
        <begin position="275"/>
        <end position="297"/>
    </location>
</feature>
<feature type="domain" description="PX" evidence="2">
    <location>
        <begin position="1"/>
        <end position="182"/>
    </location>
</feature>
<feature type="compositionally biased region" description="Basic and acidic residues" evidence="1">
    <location>
        <begin position="209"/>
        <end position="224"/>
    </location>
</feature>
<accession>F0W352</accession>
<dbReference type="AlphaFoldDB" id="F0W352"/>
<dbReference type="InterPro" id="IPR036871">
    <property type="entry name" value="PX_dom_sf"/>
</dbReference>
<feature type="compositionally biased region" description="Polar residues" evidence="1">
    <location>
        <begin position="308"/>
        <end position="342"/>
    </location>
</feature>
<reference evidence="3" key="1">
    <citation type="journal article" date="2011" name="PLoS Biol.">
        <title>Gene gain and loss during evolution of obligate parasitism in the white rust pathogen of Arabidopsis thaliana.</title>
        <authorList>
            <person name="Kemen E."/>
            <person name="Gardiner A."/>
            <person name="Schultz-Larsen T."/>
            <person name="Kemen A.C."/>
            <person name="Balmuth A.L."/>
            <person name="Robert-Seilaniantz A."/>
            <person name="Bailey K."/>
            <person name="Holub E."/>
            <person name="Studholme D.J."/>
            <person name="Maclean D."/>
            <person name="Jones J.D."/>
        </authorList>
    </citation>
    <scope>NUCLEOTIDE SEQUENCE</scope>
</reference>
<proteinExistence type="predicted"/>
<dbReference type="GO" id="GO:0035091">
    <property type="term" value="F:phosphatidylinositol binding"/>
    <property type="evidence" value="ECO:0007669"/>
    <property type="project" value="InterPro"/>
</dbReference>
<reference evidence="3" key="2">
    <citation type="submission" date="2011-02" db="EMBL/GenBank/DDBJ databases">
        <authorList>
            <person name="MacLean D."/>
        </authorList>
    </citation>
    <scope>NUCLEOTIDE SEQUENCE</scope>
</reference>
<dbReference type="PROSITE" id="PS50195">
    <property type="entry name" value="PX"/>
    <property type="match status" value="1"/>
</dbReference>
<feature type="compositionally biased region" description="Basic and acidic residues" evidence="1">
    <location>
        <begin position="250"/>
        <end position="262"/>
    </location>
</feature>
<name>F0W352_9STRA</name>
<dbReference type="InterPro" id="IPR001683">
    <property type="entry name" value="PX_dom"/>
</dbReference>
<dbReference type="Gene3D" id="3.30.1520.10">
    <property type="entry name" value="Phox-like domain"/>
    <property type="match status" value="1"/>
</dbReference>
<feature type="compositionally biased region" description="Polar residues" evidence="1">
    <location>
        <begin position="226"/>
        <end position="249"/>
    </location>
</feature>
<feature type="region of interest" description="Disordered" evidence="1">
    <location>
        <begin position="186"/>
        <end position="391"/>
    </location>
</feature>
<evidence type="ECO:0000256" key="1">
    <source>
        <dbReference type="SAM" id="MobiDB-lite"/>
    </source>
</evidence>
<dbReference type="Pfam" id="PF00787">
    <property type="entry name" value="PX"/>
    <property type="match status" value="1"/>
</dbReference>
<organism evidence="3">
    <name type="scientific">Albugo laibachii Nc14</name>
    <dbReference type="NCBI Taxonomy" id="890382"/>
    <lineage>
        <taxon>Eukaryota</taxon>
        <taxon>Sar</taxon>
        <taxon>Stramenopiles</taxon>
        <taxon>Oomycota</taxon>
        <taxon>Peronosporomycetes</taxon>
        <taxon>Albuginales</taxon>
        <taxon>Albuginaceae</taxon>
        <taxon>Albugo</taxon>
    </lineage>
</organism>
<evidence type="ECO:0000259" key="2">
    <source>
        <dbReference type="PROSITE" id="PS50195"/>
    </source>
</evidence>